<dbReference type="EMBL" id="BQNB010019880">
    <property type="protein sequence ID" value="GJT89982.1"/>
    <property type="molecule type" value="Genomic_DNA"/>
</dbReference>
<feature type="region of interest" description="Disordered" evidence="1">
    <location>
        <begin position="165"/>
        <end position="189"/>
    </location>
</feature>
<reference evidence="2" key="1">
    <citation type="journal article" date="2022" name="Int. J. Mol. Sci.">
        <title>Draft Genome of Tanacetum Coccineum: Genomic Comparison of Closely Related Tanacetum-Family Plants.</title>
        <authorList>
            <person name="Yamashiro T."/>
            <person name="Shiraishi A."/>
            <person name="Nakayama K."/>
            <person name="Satake H."/>
        </authorList>
    </citation>
    <scope>NUCLEOTIDE SEQUENCE</scope>
</reference>
<evidence type="ECO:0000313" key="3">
    <source>
        <dbReference type="Proteomes" id="UP001151760"/>
    </source>
</evidence>
<sequence length="302" mass="33419">MMFLAKTRILADDEDPLPHDLMADVALSTWRGRCVVRIILVPPHTSFGKKSESPNLGGVKAGAGRSRKGPEPSIKGLRWRIMAGPMRDRKVPAGTGEADGTLGLSIYLEPHTEIQNDVDTQEETFRDRHVLSSATPLSVFSTVPEALRMLIGDDNRFADAFARNDSVEQRESGESQRCDSEGGEDGDDRGVRMVAMTRVLCVIMFIRHDAEEEIAKGHNSRERLSSDMTLGNLLPPWHQSLTQKNKLGPMFAGISMGNGLHIELTPSLFPATFRWDRFLQDMSLAKLSELLLVVSSALNVRL</sequence>
<feature type="compositionally biased region" description="Basic and acidic residues" evidence="1">
    <location>
        <begin position="165"/>
        <end position="180"/>
    </location>
</feature>
<protein>
    <submittedName>
        <fullName evidence="2">Uncharacterized protein</fullName>
    </submittedName>
</protein>
<reference evidence="2" key="2">
    <citation type="submission" date="2022-01" db="EMBL/GenBank/DDBJ databases">
        <authorList>
            <person name="Yamashiro T."/>
            <person name="Shiraishi A."/>
            <person name="Satake H."/>
            <person name="Nakayama K."/>
        </authorList>
    </citation>
    <scope>NUCLEOTIDE SEQUENCE</scope>
</reference>
<name>A0ABQ5HRR6_9ASTR</name>
<evidence type="ECO:0000313" key="2">
    <source>
        <dbReference type="EMBL" id="GJT89982.1"/>
    </source>
</evidence>
<comment type="caution">
    <text evidence="2">The sequence shown here is derived from an EMBL/GenBank/DDBJ whole genome shotgun (WGS) entry which is preliminary data.</text>
</comment>
<evidence type="ECO:0000256" key="1">
    <source>
        <dbReference type="SAM" id="MobiDB-lite"/>
    </source>
</evidence>
<dbReference type="Proteomes" id="UP001151760">
    <property type="component" value="Unassembled WGS sequence"/>
</dbReference>
<feature type="region of interest" description="Disordered" evidence="1">
    <location>
        <begin position="47"/>
        <end position="73"/>
    </location>
</feature>
<gene>
    <name evidence="2" type="ORF">Tco_1078827</name>
</gene>
<keyword evidence="3" id="KW-1185">Reference proteome</keyword>
<proteinExistence type="predicted"/>
<accession>A0ABQ5HRR6</accession>
<organism evidence="2 3">
    <name type="scientific">Tanacetum coccineum</name>
    <dbReference type="NCBI Taxonomy" id="301880"/>
    <lineage>
        <taxon>Eukaryota</taxon>
        <taxon>Viridiplantae</taxon>
        <taxon>Streptophyta</taxon>
        <taxon>Embryophyta</taxon>
        <taxon>Tracheophyta</taxon>
        <taxon>Spermatophyta</taxon>
        <taxon>Magnoliopsida</taxon>
        <taxon>eudicotyledons</taxon>
        <taxon>Gunneridae</taxon>
        <taxon>Pentapetalae</taxon>
        <taxon>asterids</taxon>
        <taxon>campanulids</taxon>
        <taxon>Asterales</taxon>
        <taxon>Asteraceae</taxon>
        <taxon>Asteroideae</taxon>
        <taxon>Anthemideae</taxon>
        <taxon>Anthemidinae</taxon>
        <taxon>Tanacetum</taxon>
    </lineage>
</organism>